<comment type="function">
    <text evidence="5">Bidirectionally degrades single-stranded DNA into large acid-insoluble oligonucleotides, which are then degraded further into small acid-soluble oligonucleotides.</text>
</comment>
<dbReference type="InterPro" id="IPR020579">
    <property type="entry name" value="Exonuc_VII_lsu_C"/>
</dbReference>
<comment type="similarity">
    <text evidence="5 6">Belongs to the XseA family.</text>
</comment>
<dbReference type="EMBL" id="JAAGSC010000031">
    <property type="protein sequence ID" value="NDY94544.1"/>
    <property type="molecule type" value="Genomic_DNA"/>
</dbReference>
<keyword evidence="2 5" id="KW-0540">Nuclease</keyword>
<dbReference type="GO" id="GO:0008855">
    <property type="term" value="F:exodeoxyribonuclease VII activity"/>
    <property type="evidence" value="ECO:0007669"/>
    <property type="project" value="UniProtKB-UniRule"/>
</dbReference>
<comment type="subunit">
    <text evidence="5">Heterooligomer composed of large and small subunits.</text>
</comment>
<comment type="subcellular location">
    <subcellularLocation>
        <location evidence="5 6">Cytoplasm</location>
    </subcellularLocation>
</comment>
<dbReference type="Pfam" id="PF13742">
    <property type="entry name" value="tRNA_anti_2"/>
    <property type="match status" value="1"/>
</dbReference>
<dbReference type="GO" id="GO:0009318">
    <property type="term" value="C:exodeoxyribonuclease VII complex"/>
    <property type="evidence" value="ECO:0007669"/>
    <property type="project" value="UniProtKB-UniRule"/>
</dbReference>
<comment type="caution">
    <text evidence="9">The sequence shown here is derived from an EMBL/GenBank/DDBJ whole genome shotgun (WGS) entry which is preliminary data.</text>
</comment>
<dbReference type="Proteomes" id="UP000484885">
    <property type="component" value="Unassembled WGS sequence"/>
</dbReference>
<evidence type="ECO:0000256" key="4">
    <source>
        <dbReference type="ARBA" id="ARBA00022839"/>
    </source>
</evidence>
<dbReference type="Pfam" id="PF02601">
    <property type="entry name" value="Exonuc_VII_L"/>
    <property type="match status" value="1"/>
</dbReference>
<reference evidence="9 10" key="1">
    <citation type="submission" date="2020-02" db="EMBL/GenBank/DDBJ databases">
        <authorList>
            <person name="Zhang X.-Y."/>
        </authorList>
    </citation>
    <scope>NUCLEOTIDE SEQUENCE [LARGE SCALE GENOMIC DNA]</scope>
    <source>
        <strain evidence="9 10">C33</strain>
    </source>
</reference>
<keyword evidence="3 5" id="KW-0378">Hydrolase</keyword>
<comment type="catalytic activity">
    <reaction evidence="5 6">
        <text>Exonucleolytic cleavage in either 5'- to 3'- or 3'- to 5'-direction to yield nucleoside 5'-phosphates.</text>
        <dbReference type="EC" id="3.1.11.6"/>
    </reaction>
</comment>
<dbReference type="CDD" id="cd04489">
    <property type="entry name" value="ExoVII_LU_OBF"/>
    <property type="match status" value="1"/>
</dbReference>
<accession>A0A845UVH8</accession>
<dbReference type="PANTHER" id="PTHR30008:SF0">
    <property type="entry name" value="EXODEOXYRIBONUCLEASE 7 LARGE SUBUNIT"/>
    <property type="match status" value="1"/>
</dbReference>
<dbReference type="AlphaFoldDB" id="A0A845UVH8"/>
<sequence length="452" mass="49287">MPATAPGPETPVYSPSEINREVRTHLEAGFPRLWLRGEISNLARPASGHLYFSLKDARAQIRCALFRGNSAGLGFRPANGDEVLVRGRLSLYEPRGDYQLIADGLLAAGAGALQQAFEALKKKLEGEGLFAPERKQALPAWPRRIAVVTSPSGAAVRDILDVLARRWPLARVRVYASPVQGDAAAPGLRRALLAADRDGFADVVLLARGGGSIEDLWAFNDEALARTIAALETPLISGVGHETDFTIADFVADVRAPTPTAAAVAATPDGLELKRRVQVLSGQVATTMQRRIDGLAQGLDHLDRRLQSRHPRRHIEELARRLDVARLQVERATSRVINTRLQHLNGLDRRLAAAAPARTIARLEQQRMSLNGRLRRAVDQQLERAQARLGTAGRALNAASPLNILERGYAVVRATDGTALTRPDQFQPGREVGLLFRDFEVRASVLDKPESL</sequence>
<dbReference type="GO" id="GO:0006308">
    <property type="term" value="P:DNA catabolic process"/>
    <property type="evidence" value="ECO:0007669"/>
    <property type="project" value="UniProtKB-UniRule"/>
</dbReference>
<dbReference type="GO" id="GO:0005737">
    <property type="term" value="C:cytoplasm"/>
    <property type="evidence" value="ECO:0007669"/>
    <property type="project" value="UniProtKB-SubCell"/>
</dbReference>
<proteinExistence type="inferred from homology"/>
<protein>
    <recommendedName>
        <fullName evidence="5">Exodeoxyribonuclease 7 large subunit</fullName>
        <ecNumber evidence="5">3.1.11.6</ecNumber>
    </recommendedName>
    <alternativeName>
        <fullName evidence="5">Exodeoxyribonuclease VII large subunit</fullName>
        <shortName evidence="5">Exonuclease VII large subunit</shortName>
    </alternativeName>
</protein>
<dbReference type="RefSeq" id="WP_164209866.1">
    <property type="nucleotide sequence ID" value="NZ_JAAGSC010000031.1"/>
</dbReference>
<keyword evidence="10" id="KW-1185">Reference proteome</keyword>
<dbReference type="HAMAP" id="MF_00378">
    <property type="entry name" value="Exonuc_7_L"/>
    <property type="match status" value="1"/>
</dbReference>
<dbReference type="InterPro" id="IPR025824">
    <property type="entry name" value="OB-fold_nuc-bd_dom"/>
</dbReference>
<evidence type="ECO:0000256" key="6">
    <source>
        <dbReference type="RuleBase" id="RU004355"/>
    </source>
</evidence>
<dbReference type="GO" id="GO:0003676">
    <property type="term" value="F:nucleic acid binding"/>
    <property type="evidence" value="ECO:0007669"/>
    <property type="project" value="InterPro"/>
</dbReference>
<dbReference type="NCBIfam" id="TIGR00237">
    <property type="entry name" value="xseA"/>
    <property type="match status" value="1"/>
</dbReference>
<feature type="domain" description="Exonuclease VII large subunit C-terminal" evidence="7">
    <location>
        <begin position="129"/>
        <end position="443"/>
    </location>
</feature>
<evidence type="ECO:0000313" key="9">
    <source>
        <dbReference type="EMBL" id="NDY94544.1"/>
    </source>
</evidence>
<feature type="domain" description="OB-fold nucleic acid binding" evidence="8">
    <location>
        <begin position="16"/>
        <end position="103"/>
    </location>
</feature>
<gene>
    <name evidence="5" type="primary">xseA</name>
    <name evidence="9" type="ORF">G3I74_02200</name>
</gene>
<name>A0A845UVH8_9GAMM</name>
<evidence type="ECO:0000256" key="3">
    <source>
        <dbReference type="ARBA" id="ARBA00022801"/>
    </source>
</evidence>
<dbReference type="PANTHER" id="PTHR30008">
    <property type="entry name" value="EXODEOXYRIBONUCLEASE 7 LARGE SUBUNIT"/>
    <property type="match status" value="1"/>
</dbReference>
<dbReference type="InterPro" id="IPR003753">
    <property type="entry name" value="Exonuc_VII_L"/>
</dbReference>
<evidence type="ECO:0000256" key="2">
    <source>
        <dbReference type="ARBA" id="ARBA00022722"/>
    </source>
</evidence>
<keyword evidence="1 5" id="KW-0963">Cytoplasm</keyword>
<dbReference type="EC" id="3.1.11.6" evidence="5"/>
<evidence type="ECO:0000256" key="1">
    <source>
        <dbReference type="ARBA" id="ARBA00022490"/>
    </source>
</evidence>
<evidence type="ECO:0000256" key="5">
    <source>
        <dbReference type="HAMAP-Rule" id="MF_00378"/>
    </source>
</evidence>
<evidence type="ECO:0000259" key="7">
    <source>
        <dbReference type="Pfam" id="PF02601"/>
    </source>
</evidence>
<keyword evidence="4 5" id="KW-0269">Exonuclease</keyword>
<evidence type="ECO:0000313" key="10">
    <source>
        <dbReference type="Proteomes" id="UP000484885"/>
    </source>
</evidence>
<organism evidence="9 10">
    <name type="scientific">Wenzhouxiangella limi</name>
    <dbReference type="NCBI Taxonomy" id="2707351"/>
    <lineage>
        <taxon>Bacteria</taxon>
        <taxon>Pseudomonadati</taxon>
        <taxon>Pseudomonadota</taxon>
        <taxon>Gammaproteobacteria</taxon>
        <taxon>Chromatiales</taxon>
        <taxon>Wenzhouxiangellaceae</taxon>
        <taxon>Wenzhouxiangella</taxon>
    </lineage>
</organism>
<evidence type="ECO:0000259" key="8">
    <source>
        <dbReference type="Pfam" id="PF13742"/>
    </source>
</evidence>